<proteinExistence type="predicted"/>
<evidence type="ECO:0000313" key="5">
    <source>
        <dbReference type="Proteomes" id="UP000239297"/>
    </source>
</evidence>
<keyword evidence="1 4" id="KW-0808">Transferase</keyword>
<dbReference type="SUPFAM" id="SSF52821">
    <property type="entry name" value="Rhodanese/Cell cycle control phosphatase"/>
    <property type="match status" value="2"/>
</dbReference>
<dbReference type="InterPro" id="IPR045078">
    <property type="entry name" value="TST/MPST-like"/>
</dbReference>
<dbReference type="InterPro" id="IPR001307">
    <property type="entry name" value="Thiosulphate_STrfase_CS"/>
</dbReference>
<keyword evidence="5" id="KW-1185">Reference proteome</keyword>
<dbReference type="AlphaFoldDB" id="A0A2S5J1V8"/>
<evidence type="ECO:0000256" key="2">
    <source>
        <dbReference type="ARBA" id="ARBA00022737"/>
    </source>
</evidence>
<organism evidence="4 5">
    <name type="scientific">Arthrobacter pityocampae</name>
    <dbReference type="NCBI Taxonomy" id="547334"/>
    <lineage>
        <taxon>Bacteria</taxon>
        <taxon>Bacillati</taxon>
        <taxon>Actinomycetota</taxon>
        <taxon>Actinomycetes</taxon>
        <taxon>Micrococcales</taxon>
        <taxon>Micrococcaceae</taxon>
        <taxon>Arthrobacter</taxon>
    </lineage>
</organism>
<dbReference type="Proteomes" id="UP000239297">
    <property type="component" value="Unassembled WGS sequence"/>
</dbReference>
<dbReference type="PROSITE" id="PS50206">
    <property type="entry name" value="RHODANESE_3"/>
    <property type="match status" value="2"/>
</dbReference>
<dbReference type="EMBL" id="PRKW01000001">
    <property type="protein sequence ID" value="PPB50730.1"/>
    <property type="molecule type" value="Genomic_DNA"/>
</dbReference>
<accession>A0A2S5J1V8</accession>
<dbReference type="InterPro" id="IPR036873">
    <property type="entry name" value="Rhodanese-like_dom_sf"/>
</dbReference>
<feature type="domain" description="Rhodanese" evidence="3">
    <location>
        <begin position="16"/>
        <end position="134"/>
    </location>
</feature>
<dbReference type="OrthoDB" id="9770030at2"/>
<dbReference type="Pfam" id="PF00581">
    <property type="entry name" value="Rhodanese"/>
    <property type="match status" value="2"/>
</dbReference>
<evidence type="ECO:0000259" key="3">
    <source>
        <dbReference type="PROSITE" id="PS50206"/>
    </source>
</evidence>
<dbReference type="CDD" id="cd01449">
    <property type="entry name" value="TST_Repeat_2"/>
    <property type="match status" value="1"/>
</dbReference>
<evidence type="ECO:0000313" key="4">
    <source>
        <dbReference type="EMBL" id="PPB50730.1"/>
    </source>
</evidence>
<name>A0A2S5J1V8_9MICC</name>
<gene>
    <name evidence="4" type="ORF">C4K88_02310</name>
</gene>
<dbReference type="Gene3D" id="3.40.250.10">
    <property type="entry name" value="Rhodanese-like domain"/>
    <property type="match status" value="2"/>
</dbReference>
<comment type="caution">
    <text evidence="4">The sequence shown here is derived from an EMBL/GenBank/DDBJ whole genome shotgun (WGS) entry which is preliminary data.</text>
</comment>
<dbReference type="PROSITE" id="PS00380">
    <property type="entry name" value="RHODANESE_1"/>
    <property type="match status" value="1"/>
</dbReference>
<dbReference type="InterPro" id="IPR001763">
    <property type="entry name" value="Rhodanese-like_dom"/>
</dbReference>
<dbReference type="PANTHER" id="PTHR11364:SF27">
    <property type="entry name" value="SULFURTRANSFERASE"/>
    <property type="match status" value="1"/>
</dbReference>
<dbReference type="RefSeq" id="WP_104119999.1">
    <property type="nucleotide sequence ID" value="NZ_PRKW01000001.1"/>
</dbReference>
<feature type="domain" description="Rhodanese" evidence="3">
    <location>
        <begin position="162"/>
        <end position="272"/>
    </location>
</feature>
<reference evidence="4 5" key="1">
    <citation type="journal article" date="2014" name="Int. J. Syst. Evol. Microbiol.">
        <title>Arthrobacter pityocampae sp. nov., isolated from Thaumetopoea pityocampa (Lep., Thaumetopoeidae).</title>
        <authorList>
            <person name="Ince I.A."/>
            <person name="Demirbag Z."/>
            <person name="Kati H."/>
        </authorList>
    </citation>
    <scope>NUCLEOTIDE SEQUENCE [LARGE SCALE GENOMIC DNA]</scope>
    <source>
        <strain evidence="4 5">Tp2</strain>
    </source>
</reference>
<dbReference type="SMART" id="SM00450">
    <property type="entry name" value="RHOD"/>
    <property type="match status" value="2"/>
</dbReference>
<keyword evidence="2" id="KW-0677">Repeat</keyword>
<dbReference type="CDD" id="cd01448">
    <property type="entry name" value="TST_Repeat_1"/>
    <property type="match status" value="1"/>
</dbReference>
<dbReference type="GO" id="GO:0004792">
    <property type="term" value="F:thiosulfate-cyanide sulfurtransferase activity"/>
    <property type="evidence" value="ECO:0007669"/>
    <property type="project" value="InterPro"/>
</dbReference>
<sequence length="275" mass="29388">MKTLMDVQELRDRMTSGRQTILLDVRWSLGDPLGHRHYREAHIPGAVYVDLETQLCAPGGPGLGRHPLPDPEALQEAARQWGLADGDTVVAYDDSGNLAAARLWWLLRDAGFASVSLLDGGLAAWRAAGYDVEGGEERHCVGSVHLSSGHMPVVAIPDLLDPAHGDVVLDVRAGERFRGEHEPIDPLAGHIPGAVSAPTTENLGDDGRFRSAEELRRRFERMGAGRRRTAVYCGSGITAAHAIAALDIAGIDAALFPGSWSQWSTTEGLPVATGA</sequence>
<dbReference type="PANTHER" id="PTHR11364">
    <property type="entry name" value="THIOSULFATE SULFERTANSFERASE"/>
    <property type="match status" value="1"/>
</dbReference>
<protein>
    <submittedName>
        <fullName evidence="4">Sulfurtransferase</fullName>
    </submittedName>
</protein>
<evidence type="ECO:0000256" key="1">
    <source>
        <dbReference type="ARBA" id="ARBA00022679"/>
    </source>
</evidence>